<dbReference type="NCBIfam" id="TIGR00045">
    <property type="entry name" value="glycerate kinase"/>
    <property type="match status" value="1"/>
</dbReference>
<comment type="caution">
    <text evidence="5">The sequence shown here is derived from an EMBL/GenBank/DDBJ whole genome shotgun (WGS) entry which is preliminary data.</text>
</comment>
<keyword evidence="6" id="KW-1185">Reference proteome</keyword>
<evidence type="ECO:0000256" key="2">
    <source>
        <dbReference type="ARBA" id="ARBA00022679"/>
    </source>
</evidence>
<dbReference type="InterPro" id="IPR036129">
    <property type="entry name" value="Glycerate_kinase_sf"/>
</dbReference>
<name>A6DKW9_9BACT</name>
<dbReference type="Gene3D" id="3.90.1510.10">
    <property type="entry name" value="Glycerate kinase, domain 2"/>
    <property type="match status" value="1"/>
</dbReference>
<protein>
    <submittedName>
        <fullName evidence="5">Glycerate kinase</fullName>
    </submittedName>
</protein>
<evidence type="ECO:0000313" key="6">
    <source>
        <dbReference type="Proteomes" id="UP000004947"/>
    </source>
</evidence>
<dbReference type="Proteomes" id="UP000004947">
    <property type="component" value="Unassembled WGS sequence"/>
</dbReference>
<reference evidence="5 6" key="1">
    <citation type="journal article" date="2010" name="J. Bacteriol.">
        <title>Genome sequence of Lentisphaera araneosa HTCC2155T, the type species of the order Lentisphaerales in the phylum Lentisphaerae.</title>
        <authorList>
            <person name="Thrash J.C."/>
            <person name="Cho J.C."/>
            <person name="Vergin K.L."/>
            <person name="Morris R.M."/>
            <person name="Giovannoni S.J."/>
        </authorList>
    </citation>
    <scope>NUCLEOTIDE SEQUENCE [LARGE SCALE GENOMIC DNA]</scope>
    <source>
        <strain evidence="5 6">HTCC2155</strain>
    </source>
</reference>
<evidence type="ECO:0000256" key="3">
    <source>
        <dbReference type="ARBA" id="ARBA00022777"/>
    </source>
</evidence>
<dbReference type="Pfam" id="PF02595">
    <property type="entry name" value="Gly_kinase"/>
    <property type="match status" value="1"/>
</dbReference>
<dbReference type="GO" id="GO:0008887">
    <property type="term" value="F:glycerate kinase activity"/>
    <property type="evidence" value="ECO:0007669"/>
    <property type="project" value="UniProtKB-UniRule"/>
</dbReference>
<dbReference type="AlphaFoldDB" id="A6DKW9"/>
<comment type="similarity">
    <text evidence="1 4">Belongs to the glycerate kinase type-1 family.</text>
</comment>
<dbReference type="RefSeq" id="WP_007278531.1">
    <property type="nucleotide sequence ID" value="NZ_ABCK01000008.1"/>
</dbReference>
<dbReference type="EMBL" id="ABCK01000008">
    <property type="protein sequence ID" value="EDM27571.1"/>
    <property type="molecule type" value="Genomic_DNA"/>
</dbReference>
<dbReference type="PANTHER" id="PTHR21599">
    <property type="entry name" value="GLYCERATE KINASE"/>
    <property type="match status" value="1"/>
</dbReference>
<proteinExistence type="inferred from homology"/>
<dbReference type="SUPFAM" id="SSF110738">
    <property type="entry name" value="Glycerate kinase I"/>
    <property type="match status" value="1"/>
</dbReference>
<gene>
    <name evidence="5" type="ORF">LNTAR_20233</name>
</gene>
<evidence type="ECO:0000256" key="4">
    <source>
        <dbReference type="PIRNR" id="PIRNR006078"/>
    </source>
</evidence>
<dbReference type="GO" id="GO:0031388">
    <property type="term" value="P:organic acid phosphorylation"/>
    <property type="evidence" value="ECO:0007669"/>
    <property type="project" value="UniProtKB-UniRule"/>
</dbReference>
<accession>A6DKW9</accession>
<organism evidence="5 6">
    <name type="scientific">Lentisphaera araneosa HTCC2155</name>
    <dbReference type="NCBI Taxonomy" id="313628"/>
    <lineage>
        <taxon>Bacteria</taxon>
        <taxon>Pseudomonadati</taxon>
        <taxon>Lentisphaerota</taxon>
        <taxon>Lentisphaeria</taxon>
        <taxon>Lentisphaerales</taxon>
        <taxon>Lentisphaeraceae</taxon>
        <taxon>Lentisphaera</taxon>
    </lineage>
</organism>
<dbReference type="eggNOG" id="COG1929">
    <property type="taxonomic scope" value="Bacteria"/>
</dbReference>
<dbReference type="OrthoDB" id="9774290at2"/>
<dbReference type="InterPro" id="IPR018193">
    <property type="entry name" value="Glyc_kinase_flavodox-like_fold"/>
</dbReference>
<keyword evidence="3 4" id="KW-0418">Kinase</keyword>
<evidence type="ECO:0000256" key="1">
    <source>
        <dbReference type="ARBA" id="ARBA00006284"/>
    </source>
</evidence>
<keyword evidence="2 4" id="KW-0808">Transferase</keyword>
<dbReference type="STRING" id="313628.LNTAR_20233"/>
<dbReference type="InterPro" id="IPR018197">
    <property type="entry name" value="Glycerate_kinase_RE-like"/>
</dbReference>
<dbReference type="InterPro" id="IPR004381">
    <property type="entry name" value="Glycerate_kinase"/>
</dbReference>
<dbReference type="PIRSF" id="PIRSF006078">
    <property type="entry name" value="GlxK"/>
    <property type="match status" value="1"/>
</dbReference>
<evidence type="ECO:0000313" key="5">
    <source>
        <dbReference type="EMBL" id="EDM27571.1"/>
    </source>
</evidence>
<dbReference type="Gene3D" id="3.40.50.10350">
    <property type="entry name" value="Glycerate kinase, domain 1"/>
    <property type="match status" value="1"/>
</dbReference>
<sequence>MRLVFAFDSFKGTIDARDLCEIAVKKFAEWEPTWECIPMPLADGGENTAEIIAGNLQGKISSMGQVQGPVKAMSCEGHYVELPGKRAVVEMAHCSGLAQLGLEGKEPLNSNTFGTGQVLRYLIDQGFEEILLTLGGSATNDGGTGAAAAMGWKFINNHGDEFVPNGGTLLNIVDIIAPQDFDSWPKISALCDVQNPMTGAQGAAYIFGPQKGANKDQILLIDEGLKHLAKLFSAQLSKDVEDLPGTGAAGAFGGGAMAMMNADLVPGIETILDWFKADEVLQAADYLITGEGCLDMTSFGGKVVGGVSQRYGAKSELGLAAIAGAVKINADFAKQKGLSYVGECRKADQSEVDAFSNAKQNYIDALEEFYRFLKS</sequence>
<dbReference type="PANTHER" id="PTHR21599:SF0">
    <property type="entry name" value="GLYCERATE KINASE"/>
    <property type="match status" value="1"/>
</dbReference>